<name>A0AA35S5Z7_GEOBA</name>
<comment type="caution">
    <text evidence="2">The sequence shown here is derived from an EMBL/GenBank/DDBJ whole genome shotgun (WGS) entry which is preliminary data.</text>
</comment>
<sequence length="39" mass="4532">MLSSFVMTLCSNLSFLMVQTEWSEFQNNYPQALCLKLLT</sequence>
<organism evidence="2 3">
    <name type="scientific">Geodia barretti</name>
    <name type="common">Barrett's horny sponge</name>
    <dbReference type="NCBI Taxonomy" id="519541"/>
    <lineage>
        <taxon>Eukaryota</taxon>
        <taxon>Metazoa</taxon>
        <taxon>Porifera</taxon>
        <taxon>Demospongiae</taxon>
        <taxon>Heteroscleromorpha</taxon>
        <taxon>Tetractinellida</taxon>
        <taxon>Astrophorina</taxon>
        <taxon>Geodiidae</taxon>
        <taxon>Geodia</taxon>
    </lineage>
</organism>
<accession>A0AA35S5Z7</accession>
<feature type="non-terminal residue" evidence="2">
    <location>
        <position position="39"/>
    </location>
</feature>
<reference evidence="2" key="1">
    <citation type="submission" date="2023-03" db="EMBL/GenBank/DDBJ databases">
        <authorList>
            <person name="Steffen K."/>
            <person name="Cardenas P."/>
        </authorList>
    </citation>
    <scope>NUCLEOTIDE SEQUENCE</scope>
</reference>
<dbReference type="EMBL" id="CASHTH010002050">
    <property type="protein sequence ID" value="CAI8024080.1"/>
    <property type="molecule type" value="Genomic_DNA"/>
</dbReference>
<keyword evidence="3" id="KW-1185">Reference proteome</keyword>
<evidence type="ECO:0000313" key="3">
    <source>
        <dbReference type="Proteomes" id="UP001174909"/>
    </source>
</evidence>
<proteinExistence type="predicted"/>
<feature type="chain" id="PRO_5041233732" evidence="1">
    <location>
        <begin position="21"/>
        <end position="39"/>
    </location>
</feature>
<feature type="signal peptide" evidence="1">
    <location>
        <begin position="1"/>
        <end position="20"/>
    </location>
</feature>
<gene>
    <name evidence="2" type="ORF">GBAR_LOCUS14023</name>
</gene>
<evidence type="ECO:0000313" key="2">
    <source>
        <dbReference type="EMBL" id="CAI8024080.1"/>
    </source>
</evidence>
<protein>
    <submittedName>
        <fullName evidence="2">Uncharacterized protein</fullName>
    </submittedName>
</protein>
<evidence type="ECO:0000256" key="1">
    <source>
        <dbReference type="SAM" id="SignalP"/>
    </source>
</evidence>
<dbReference type="AlphaFoldDB" id="A0AA35S5Z7"/>
<dbReference type="Proteomes" id="UP001174909">
    <property type="component" value="Unassembled WGS sequence"/>
</dbReference>
<keyword evidence="1" id="KW-0732">Signal</keyword>